<evidence type="ECO:0000256" key="5">
    <source>
        <dbReference type="ARBA" id="ARBA00023027"/>
    </source>
</evidence>
<feature type="binding site" evidence="6">
    <location>
        <position position="237"/>
    </location>
    <ligand>
        <name>Zn(2+)</name>
        <dbReference type="ChEBI" id="CHEBI:29105"/>
    </ligand>
</feature>
<evidence type="ECO:0000313" key="8">
    <source>
        <dbReference type="EMBL" id="KAF0700926.1"/>
    </source>
</evidence>
<dbReference type="PANTHER" id="PTHR11085:SF9">
    <property type="entry name" value="NAD-DEPENDENT PROTEIN DEACETYLASE SIRTUIN-1"/>
    <property type="match status" value="1"/>
</dbReference>
<keyword evidence="3 6" id="KW-0479">Metal-binding</keyword>
<dbReference type="GO" id="GO:0017136">
    <property type="term" value="F:histone deacetylase activity, NAD-dependent"/>
    <property type="evidence" value="ECO:0007669"/>
    <property type="project" value="TreeGrafter"/>
</dbReference>
<dbReference type="InterPro" id="IPR026591">
    <property type="entry name" value="Sirtuin_cat_small_dom_sf"/>
</dbReference>
<dbReference type="Gene3D" id="3.40.50.1220">
    <property type="entry name" value="TPP-binding domain"/>
    <property type="match status" value="1"/>
</dbReference>
<dbReference type="Pfam" id="PF02146">
    <property type="entry name" value="SIR2"/>
    <property type="match status" value="1"/>
</dbReference>
<dbReference type="GO" id="GO:0005634">
    <property type="term" value="C:nucleus"/>
    <property type="evidence" value="ECO:0007669"/>
    <property type="project" value="TreeGrafter"/>
</dbReference>
<feature type="active site" description="Proton acceptor" evidence="6">
    <location>
        <position position="229"/>
    </location>
</feature>
<evidence type="ECO:0000313" key="10">
    <source>
        <dbReference type="Proteomes" id="UP000332933"/>
    </source>
</evidence>
<evidence type="ECO:0000256" key="6">
    <source>
        <dbReference type="PROSITE-ProRule" id="PRU00236"/>
    </source>
</evidence>
<dbReference type="InterPro" id="IPR003000">
    <property type="entry name" value="Sirtuin"/>
</dbReference>
<dbReference type="PANTHER" id="PTHR11085">
    <property type="entry name" value="NAD-DEPENDENT PROTEIN DEACYLASE SIRTUIN-5, MITOCHONDRIAL-RELATED"/>
    <property type="match status" value="1"/>
</dbReference>
<proteinExistence type="predicted"/>
<dbReference type="InterPro" id="IPR029035">
    <property type="entry name" value="DHS-like_NAD/FAD-binding_dom"/>
</dbReference>
<dbReference type="GO" id="GO:0070403">
    <property type="term" value="F:NAD+ binding"/>
    <property type="evidence" value="ECO:0007669"/>
    <property type="project" value="InterPro"/>
</dbReference>
<feature type="binding site" evidence="6">
    <location>
        <position position="264"/>
    </location>
    <ligand>
        <name>Zn(2+)</name>
        <dbReference type="ChEBI" id="CHEBI:29105"/>
    </ligand>
</feature>
<feature type="binding site" evidence="6">
    <location>
        <position position="240"/>
    </location>
    <ligand>
        <name>Zn(2+)</name>
        <dbReference type="ChEBI" id="CHEBI:29105"/>
    </ligand>
</feature>
<dbReference type="PROSITE" id="PS50305">
    <property type="entry name" value="SIRTUIN"/>
    <property type="match status" value="1"/>
</dbReference>
<keyword evidence="2" id="KW-0808">Transferase</keyword>
<dbReference type="Proteomes" id="UP000332933">
    <property type="component" value="Unassembled WGS sequence"/>
</dbReference>
<evidence type="ECO:0000259" key="7">
    <source>
        <dbReference type="PROSITE" id="PS50305"/>
    </source>
</evidence>
<evidence type="ECO:0000313" key="9">
    <source>
        <dbReference type="EMBL" id="VFT85460.1"/>
    </source>
</evidence>
<dbReference type="OrthoDB" id="420264at2759"/>
<keyword evidence="5" id="KW-0520">NAD</keyword>
<feature type="domain" description="Deacetylase sirtuin-type" evidence="7">
    <location>
        <begin position="101"/>
        <end position="364"/>
    </location>
</feature>
<dbReference type="EMBL" id="CAADRA010005127">
    <property type="protein sequence ID" value="VFT85460.1"/>
    <property type="molecule type" value="Genomic_DNA"/>
</dbReference>
<keyword evidence="4 6" id="KW-0862">Zinc</keyword>
<evidence type="ECO:0000256" key="2">
    <source>
        <dbReference type="ARBA" id="ARBA00022679"/>
    </source>
</evidence>
<feature type="binding site" evidence="6">
    <location>
        <position position="266"/>
    </location>
    <ligand>
        <name>Zn(2+)</name>
        <dbReference type="ChEBI" id="CHEBI:29105"/>
    </ligand>
</feature>
<dbReference type="AlphaFoldDB" id="A0A485KKR5"/>
<keyword evidence="10" id="KW-1185">Reference proteome</keyword>
<comment type="cofactor">
    <cofactor evidence="1">
        <name>Zn(2+)</name>
        <dbReference type="ChEBI" id="CHEBI:29105"/>
    </cofactor>
</comment>
<organism evidence="9 10">
    <name type="scientific">Aphanomyces stellatus</name>
    <dbReference type="NCBI Taxonomy" id="120398"/>
    <lineage>
        <taxon>Eukaryota</taxon>
        <taxon>Sar</taxon>
        <taxon>Stramenopiles</taxon>
        <taxon>Oomycota</taxon>
        <taxon>Saprolegniomycetes</taxon>
        <taxon>Saprolegniales</taxon>
        <taxon>Verrucalvaceae</taxon>
        <taxon>Aphanomyces</taxon>
    </lineage>
</organism>
<dbReference type="EMBL" id="VJMH01005106">
    <property type="protein sequence ID" value="KAF0700926.1"/>
    <property type="molecule type" value="Genomic_DNA"/>
</dbReference>
<evidence type="ECO:0000256" key="1">
    <source>
        <dbReference type="ARBA" id="ARBA00001947"/>
    </source>
</evidence>
<sequence>MSRRAQFERSAKRGEVNYAVLHTGQLVPDVDSPEKPSKRTKKTAHKPVCYLCNESVAGKLRHCATCTHRFHWVCTKKVLPTATADRCCQCILAARAPAARQSVRPQSLDDAVHALLHAKRIVVLVGAGISVSCGIPDFRSANGIYAMVRDMGLDLPDPQALFDIEYFRANPGPFFHFANDFFRGKTHVPSLTHRFLRLLQDRGQLLRVYSQNIDGLELAAGVTPVIQCHGTLTTSSCMSCKTQVDTASLYRDDVSVATDLIPRCQCGGIFKPDITFFGQRLSDETGASLVVDRQQADLLLVMGTSLQVAPVADIPAFLSAVPQILINMESVKPKGSITFQGFDIECFGKCDSVVAHFVERLGWDLAGYSDVRKEDVHRHEPNRFCFGACRVAPEETTALATSQETAEDAFECDECRAPIAASRFSCTYVVVLSSIAEVLA</sequence>
<dbReference type="InterPro" id="IPR026590">
    <property type="entry name" value="Ssirtuin_cat_dom"/>
</dbReference>
<gene>
    <name evidence="9" type="primary">Aste57867_8574</name>
    <name evidence="8" type="ORF">As57867_008542</name>
    <name evidence="9" type="ORF">ASTE57867_8574</name>
</gene>
<name>A0A485KKR5_9STRA</name>
<dbReference type="GO" id="GO:0046872">
    <property type="term" value="F:metal ion binding"/>
    <property type="evidence" value="ECO:0007669"/>
    <property type="project" value="UniProtKB-KW"/>
</dbReference>
<evidence type="ECO:0000256" key="3">
    <source>
        <dbReference type="ARBA" id="ARBA00022723"/>
    </source>
</evidence>
<accession>A0A485KKR5</accession>
<reference evidence="8" key="2">
    <citation type="submission" date="2019-06" db="EMBL/GenBank/DDBJ databases">
        <title>Genomics analysis of Aphanomyces spp. identifies a new class of oomycete effector associated with host adaptation.</title>
        <authorList>
            <person name="Gaulin E."/>
        </authorList>
    </citation>
    <scope>NUCLEOTIDE SEQUENCE</scope>
    <source>
        <strain evidence="8">CBS 578.67</strain>
    </source>
</reference>
<evidence type="ECO:0000256" key="4">
    <source>
        <dbReference type="ARBA" id="ARBA00022833"/>
    </source>
</evidence>
<dbReference type="InterPro" id="IPR050134">
    <property type="entry name" value="NAD-dep_sirtuin_deacylases"/>
</dbReference>
<reference evidence="9 10" key="1">
    <citation type="submission" date="2019-03" db="EMBL/GenBank/DDBJ databases">
        <authorList>
            <person name="Gaulin E."/>
            <person name="Dumas B."/>
        </authorList>
    </citation>
    <scope>NUCLEOTIDE SEQUENCE [LARGE SCALE GENOMIC DNA]</scope>
    <source>
        <strain evidence="9">CBS 568.67</strain>
    </source>
</reference>
<protein>
    <submittedName>
        <fullName evidence="9">Aste57867_8574 protein</fullName>
    </submittedName>
</protein>
<dbReference type="Gene3D" id="3.30.1600.10">
    <property type="entry name" value="SIR2/SIRT2 'Small Domain"/>
    <property type="match status" value="1"/>
</dbReference>
<dbReference type="SUPFAM" id="SSF52467">
    <property type="entry name" value="DHS-like NAD/FAD-binding domain"/>
    <property type="match status" value="1"/>
</dbReference>